<gene>
    <name evidence="1" type="ORF">LCGC14_1494300</name>
</gene>
<reference evidence="1" key="1">
    <citation type="journal article" date="2015" name="Nature">
        <title>Complex archaea that bridge the gap between prokaryotes and eukaryotes.</title>
        <authorList>
            <person name="Spang A."/>
            <person name="Saw J.H."/>
            <person name="Jorgensen S.L."/>
            <person name="Zaremba-Niedzwiedzka K."/>
            <person name="Martijn J."/>
            <person name="Lind A.E."/>
            <person name="van Eijk R."/>
            <person name="Schleper C."/>
            <person name="Guy L."/>
            <person name="Ettema T.J."/>
        </authorList>
    </citation>
    <scope>NUCLEOTIDE SEQUENCE</scope>
</reference>
<comment type="caution">
    <text evidence="1">The sequence shown here is derived from an EMBL/GenBank/DDBJ whole genome shotgun (WGS) entry which is preliminary data.</text>
</comment>
<dbReference type="AlphaFoldDB" id="A0A0F9J6G7"/>
<dbReference type="EMBL" id="LAZR01010772">
    <property type="protein sequence ID" value="KKM65158.1"/>
    <property type="molecule type" value="Genomic_DNA"/>
</dbReference>
<proteinExistence type="predicted"/>
<accession>A0A0F9J6G7</accession>
<protein>
    <submittedName>
        <fullName evidence="1">Uncharacterized protein</fullName>
    </submittedName>
</protein>
<organism evidence="1">
    <name type="scientific">marine sediment metagenome</name>
    <dbReference type="NCBI Taxonomy" id="412755"/>
    <lineage>
        <taxon>unclassified sequences</taxon>
        <taxon>metagenomes</taxon>
        <taxon>ecological metagenomes</taxon>
    </lineage>
</organism>
<name>A0A0F9J6G7_9ZZZZ</name>
<feature type="non-terminal residue" evidence="1">
    <location>
        <position position="1"/>
    </location>
</feature>
<evidence type="ECO:0000313" key="1">
    <source>
        <dbReference type="EMBL" id="KKM65158.1"/>
    </source>
</evidence>
<sequence>EWEYAYLTKLCSEHQDQFLSMVAVDKPERIRKSAWLRLMGLVETWDMTC</sequence>